<protein>
    <recommendedName>
        <fullName evidence="8">L-ornithine N(alpha)-acyltransferase</fullName>
        <ecNumber evidence="7">2.3.2.30</ecNumber>
    </recommendedName>
</protein>
<keyword evidence="13" id="KW-1185">Reference proteome</keyword>
<feature type="domain" description="Phospholipid/glycerol acyltransferase" evidence="11">
    <location>
        <begin position="81"/>
        <end position="198"/>
    </location>
</feature>
<reference evidence="12 13" key="1">
    <citation type="submission" date="2015-12" db="EMBL/GenBank/DDBJ databases">
        <title>Complete genome sequence of a multi-drug resistant strain Acidovorax sp. 12322-1.</title>
        <authorList>
            <person name="Ming D."/>
            <person name="Wang M."/>
            <person name="Hu S."/>
            <person name="Zhou Y."/>
            <person name="Jiang T."/>
        </authorList>
    </citation>
    <scope>NUCLEOTIDE SEQUENCE [LARGE SCALE GENOMIC DNA]</scope>
    <source>
        <strain evidence="12 13">12322-1</strain>
    </source>
</reference>
<dbReference type="InterPro" id="IPR045746">
    <property type="entry name" value="ACT14924-like_Acyltransf_dom"/>
</dbReference>
<accession>A0A0W7Z151</accession>
<evidence type="ECO:0000313" key="13">
    <source>
        <dbReference type="Proteomes" id="UP000053300"/>
    </source>
</evidence>
<proteinExistence type="inferred from homology"/>
<evidence type="ECO:0000256" key="9">
    <source>
        <dbReference type="ARBA" id="ARBA00045724"/>
    </source>
</evidence>
<comment type="caution">
    <text evidence="12">The sequence shown here is derived from an EMBL/GenBank/DDBJ whole genome shotgun (WGS) entry which is preliminary data.</text>
</comment>
<dbReference type="EMBL" id="LPXH01000025">
    <property type="protein sequence ID" value="KUF40995.1"/>
    <property type="molecule type" value="Genomic_DNA"/>
</dbReference>
<name>A0A0W7Z151_9BURK</name>
<evidence type="ECO:0000256" key="8">
    <source>
        <dbReference type="ARBA" id="ARBA00039866"/>
    </source>
</evidence>
<dbReference type="PANTHER" id="PTHR37323">
    <property type="entry name" value="GCN5-RELATED N-ACETYLTRANSFERASE"/>
    <property type="match status" value="1"/>
</dbReference>
<dbReference type="AlphaFoldDB" id="A0A0W7Z151"/>
<dbReference type="GO" id="GO:0006629">
    <property type="term" value="P:lipid metabolic process"/>
    <property type="evidence" value="ECO:0007669"/>
    <property type="project" value="UniProtKB-KW"/>
</dbReference>
<evidence type="ECO:0000256" key="2">
    <source>
        <dbReference type="ARBA" id="ARBA00022516"/>
    </source>
</evidence>
<keyword evidence="4" id="KW-0443">Lipid metabolism</keyword>
<dbReference type="CDD" id="cd07986">
    <property type="entry name" value="LPLAT_ACT14924-like"/>
    <property type="match status" value="1"/>
</dbReference>
<dbReference type="GO" id="GO:0043810">
    <property type="term" value="F:ornithine-acyl [acyl carrier protein] N-acyltransferase activity"/>
    <property type="evidence" value="ECO:0007669"/>
    <property type="project" value="UniProtKB-EC"/>
</dbReference>
<dbReference type="Pfam" id="PF13444">
    <property type="entry name" value="Acetyltransf_5"/>
    <property type="match status" value="1"/>
</dbReference>
<comment type="function">
    <text evidence="9">Catalyzes the first step in the biosynthesis of ornithine lipids, which are phosphorus-free membrane lipids. Catalyzes the 3-hydroxyacyl-acyl carrier protein-dependent acylation of ornithine to form lyso-ornithine lipid (LOL).</text>
</comment>
<dbReference type="PANTHER" id="PTHR37323:SF1">
    <property type="entry name" value="L-ORNITHINE N(ALPHA)-ACYLTRANSFERASE"/>
    <property type="match status" value="1"/>
</dbReference>
<evidence type="ECO:0000256" key="7">
    <source>
        <dbReference type="ARBA" id="ARBA00039058"/>
    </source>
</evidence>
<dbReference type="InterPro" id="IPR016181">
    <property type="entry name" value="Acyl_CoA_acyltransferase"/>
</dbReference>
<sequence length="573" mass="64587">MFSVDQLVDVHLPQLQQHPRIRQGVRGVLRRLLREQSFRHFAQKYPHLQGFEFVEQVLEHFAFSYAVRDNERERIPSHGRVVIIANHPIGSLDGLALLNLVGSIRRDVKIVANGLLAELQPLQRVMLPVTIMGGRSGTRQLKAIFEHLQGEGAVIIFPAGEVSRLNPEGVRDGRWHSGFLRLAGQTRSPIVPIHIDGRNSALFYGASLLYKPLATLLLVKEMFGQHQKSIDLRIGHPIPASSYSALPLEPESVTKLLRKHLYRLPQNKPPLLRVETAIAHPVDRAALAQAVAACELLGETPDGKRIHLFRGELDSPILREVGRLRELSFRAVGEGSGTRRDLDRFDACYDHLILWCPQDLEIAGSYRMVRTAQVLQQHGVQGLYSHTLFEFTPGMDAYLNQGLELGRSFVQPRYWGKRSLDYLWFGIGAYVKRYPECRYLFGPVSLSRELPQAARDLIVFHYRNHYGAACLAHARRPYVPSESRDVHAQLTGDHCAADFVRLKHLLAHMGCSVPTLYKQYTEIAESDGVRFLDFGIDPDFASCIDGLVLVDVQRLKPHKKARYMGEAASTAEA</sequence>
<keyword evidence="5 12" id="KW-0012">Acyltransferase</keyword>
<gene>
    <name evidence="12" type="ORF">AS359_09225</name>
</gene>
<organism evidence="12 13">
    <name type="scientific">Comamonas kerstersii</name>
    <dbReference type="NCBI Taxonomy" id="225992"/>
    <lineage>
        <taxon>Bacteria</taxon>
        <taxon>Pseudomonadati</taxon>
        <taxon>Pseudomonadota</taxon>
        <taxon>Betaproteobacteria</taxon>
        <taxon>Burkholderiales</taxon>
        <taxon>Comamonadaceae</taxon>
        <taxon>Comamonas</taxon>
    </lineage>
</organism>
<dbReference type="SUPFAM" id="SSF55729">
    <property type="entry name" value="Acyl-CoA N-acyltransferases (Nat)"/>
    <property type="match status" value="1"/>
</dbReference>
<evidence type="ECO:0000256" key="1">
    <source>
        <dbReference type="ARBA" id="ARBA00005189"/>
    </source>
</evidence>
<evidence type="ECO:0000256" key="5">
    <source>
        <dbReference type="ARBA" id="ARBA00023315"/>
    </source>
</evidence>
<evidence type="ECO:0000256" key="3">
    <source>
        <dbReference type="ARBA" id="ARBA00022679"/>
    </source>
</evidence>
<comment type="similarity">
    <text evidence="6">Belongs to the acetyltransferase family. OlsB subfamily.</text>
</comment>
<dbReference type="STRING" id="225992.B5M06_10645"/>
<dbReference type="Proteomes" id="UP000053300">
    <property type="component" value="Unassembled WGS sequence"/>
</dbReference>
<dbReference type="RefSeq" id="WP_058879749.1">
    <property type="nucleotide sequence ID" value="NZ_LPXH01000025.1"/>
</dbReference>
<dbReference type="InterPro" id="IPR052351">
    <property type="entry name" value="Ornithine_N-alpha-AT"/>
</dbReference>
<evidence type="ECO:0000256" key="4">
    <source>
        <dbReference type="ARBA" id="ARBA00023098"/>
    </source>
</evidence>
<evidence type="ECO:0000256" key="10">
    <source>
        <dbReference type="ARBA" id="ARBA00047785"/>
    </source>
</evidence>
<comment type="catalytic activity">
    <reaction evidence="10">
        <text>a (3R)-hydroxyacyl-[ACP] + L-ornithine = a lyso-ornithine lipid + holo-[ACP] + H(+)</text>
        <dbReference type="Rhea" id="RHEA:20633"/>
        <dbReference type="Rhea" id="RHEA-COMP:9685"/>
        <dbReference type="Rhea" id="RHEA-COMP:9945"/>
        <dbReference type="ChEBI" id="CHEBI:15378"/>
        <dbReference type="ChEBI" id="CHEBI:46911"/>
        <dbReference type="ChEBI" id="CHEBI:64479"/>
        <dbReference type="ChEBI" id="CHEBI:78827"/>
        <dbReference type="ChEBI" id="CHEBI:138482"/>
        <dbReference type="EC" id="2.3.2.30"/>
    </reaction>
    <physiologicalReaction direction="left-to-right" evidence="10">
        <dbReference type="Rhea" id="RHEA:20634"/>
    </physiologicalReaction>
</comment>
<dbReference type="SMART" id="SM00563">
    <property type="entry name" value="PlsC"/>
    <property type="match status" value="1"/>
</dbReference>
<keyword evidence="2" id="KW-0444">Lipid biosynthesis</keyword>
<dbReference type="InterPro" id="IPR002123">
    <property type="entry name" value="Plipid/glycerol_acylTrfase"/>
</dbReference>
<evidence type="ECO:0000256" key="6">
    <source>
        <dbReference type="ARBA" id="ARBA00038095"/>
    </source>
</evidence>
<comment type="pathway">
    <text evidence="1">Lipid metabolism.</text>
</comment>
<evidence type="ECO:0000259" key="11">
    <source>
        <dbReference type="SMART" id="SM00563"/>
    </source>
</evidence>
<dbReference type="EC" id="2.3.2.30" evidence="7"/>
<dbReference type="SUPFAM" id="SSF69593">
    <property type="entry name" value="Glycerol-3-phosphate (1)-acyltransferase"/>
    <property type="match status" value="1"/>
</dbReference>
<evidence type="ECO:0000313" key="12">
    <source>
        <dbReference type="EMBL" id="KUF40995.1"/>
    </source>
</evidence>
<dbReference type="Pfam" id="PF19576">
    <property type="entry name" value="Acyltransf_2"/>
    <property type="match status" value="1"/>
</dbReference>
<keyword evidence="3 12" id="KW-0808">Transferase</keyword>